<name>A0A0V8QFL7_9FIRM</name>
<keyword evidence="1" id="KW-0472">Membrane</keyword>
<dbReference type="EMBL" id="LNAM01000146">
    <property type="protein sequence ID" value="KSV59400.1"/>
    <property type="molecule type" value="Genomic_DNA"/>
</dbReference>
<keyword evidence="3" id="KW-1185">Reference proteome</keyword>
<comment type="caution">
    <text evidence="2">The sequence shown here is derived from an EMBL/GenBank/DDBJ whole genome shotgun (WGS) entry which is preliminary data.</text>
</comment>
<evidence type="ECO:0000313" key="2">
    <source>
        <dbReference type="EMBL" id="KSV59400.1"/>
    </source>
</evidence>
<reference evidence="2 3" key="1">
    <citation type="submission" date="2015-11" db="EMBL/GenBank/DDBJ databases">
        <title>Butyribacter intestini gen. nov., sp. nov., a butyric acid-producing bacterium of the family Lachnospiraceae isolated from the human faeces.</title>
        <authorList>
            <person name="Zou Y."/>
            <person name="Xue W."/>
            <person name="Luo G."/>
            <person name="Lv M."/>
        </authorList>
    </citation>
    <scope>NUCLEOTIDE SEQUENCE [LARGE SCALE GENOMIC DNA]</scope>
    <source>
        <strain evidence="2 3">ACET-33324</strain>
    </source>
</reference>
<dbReference type="Gene3D" id="1.10.4030.10">
    <property type="entry name" value="Porin chaperone SurA, peptide-binding domain"/>
    <property type="match status" value="1"/>
</dbReference>
<accession>A0A0V8QFL7</accession>
<dbReference type="RefSeq" id="WP_058352385.1">
    <property type="nucleotide sequence ID" value="NZ_CABMMD010000146.1"/>
</dbReference>
<sequence length="206" mass="23718">MKKKIGIIIGILVAALCCVGLYRMHLTRKAGFVVEDHLEDTLLTIGGEKVTLRDSLYYIMLVENESNEKAESYSEAAKKSFWNIKTGDEGYVSQVAKKVILQQMIKDEILYQEAVKNDWEIDDTQVKNAVTQVWAEMSPYQKELTGYTRESLEERLKKAYAGQAYGEVYGEDFDEIKEEYQVTVDEKLWESIEMGRVTLENKEDTE</sequence>
<dbReference type="InterPro" id="IPR027304">
    <property type="entry name" value="Trigger_fact/SurA_dom_sf"/>
</dbReference>
<proteinExistence type="predicted"/>
<dbReference type="Proteomes" id="UP000054874">
    <property type="component" value="Unassembled WGS sequence"/>
</dbReference>
<evidence type="ECO:0000313" key="3">
    <source>
        <dbReference type="Proteomes" id="UP000054874"/>
    </source>
</evidence>
<evidence type="ECO:0000256" key="1">
    <source>
        <dbReference type="SAM" id="Phobius"/>
    </source>
</evidence>
<organism evidence="2 3">
    <name type="scientific">Acetivibrio ethanolgignens</name>
    <dbReference type="NCBI Taxonomy" id="290052"/>
    <lineage>
        <taxon>Bacteria</taxon>
        <taxon>Bacillati</taxon>
        <taxon>Bacillota</taxon>
        <taxon>Clostridia</taxon>
        <taxon>Eubacteriales</taxon>
        <taxon>Oscillospiraceae</taxon>
        <taxon>Acetivibrio</taxon>
    </lineage>
</organism>
<keyword evidence="1" id="KW-0812">Transmembrane</keyword>
<dbReference type="STRING" id="290052.ASU35_09190"/>
<gene>
    <name evidence="2" type="ORF">ASU35_09190</name>
</gene>
<dbReference type="SUPFAM" id="SSF109998">
    <property type="entry name" value="Triger factor/SurA peptide-binding domain-like"/>
    <property type="match status" value="1"/>
</dbReference>
<keyword evidence="1" id="KW-1133">Transmembrane helix</keyword>
<feature type="transmembrane region" description="Helical" evidence="1">
    <location>
        <begin position="6"/>
        <end position="22"/>
    </location>
</feature>
<dbReference type="AlphaFoldDB" id="A0A0V8QFL7"/>
<protein>
    <submittedName>
        <fullName evidence="2">Uncharacterized protein</fullName>
    </submittedName>
</protein>